<dbReference type="SUPFAM" id="SSF81301">
    <property type="entry name" value="Nucleotidyltransferase"/>
    <property type="match status" value="1"/>
</dbReference>
<dbReference type="OrthoDB" id="5021719at2"/>
<sequence>MAARVRGALERSRPGSRTVLLGSLAAGTADAYSDIDVEWVVPDSDFEASTAQAEAVLDAVRPVADLRVDPDFLHSDRRRLLFVRFRDVSLFWRLDLSIRAESVAGHEHYDRDNPHARARDDEWSRPASALANAIGAVKAVARGRPEQARGLIDRGFARIDADEQATGAWAADVARLARTSAARDPRLADLAGRVVALACDVLT</sequence>
<dbReference type="Gene3D" id="3.30.460.10">
    <property type="entry name" value="Beta Polymerase, domain 2"/>
    <property type="match status" value="1"/>
</dbReference>
<dbReference type="EMBL" id="SMKY01000166">
    <property type="protein sequence ID" value="TDD74572.1"/>
    <property type="molecule type" value="Genomic_DNA"/>
</dbReference>
<reference evidence="2 3" key="1">
    <citation type="submission" date="2019-03" db="EMBL/GenBank/DDBJ databases">
        <title>Draft genome sequences of novel Actinobacteria.</title>
        <authorList>
            <person name="Sahin N."/>
            <person name="Ay H."/>
            <person name="Saygin H."/>
        </authorList>
    </citation>
    <scope>NUCLEOTIDE SEQUENCE [LARGE SCALE GENOMIC DNA]</scope>
    <source>
        <strain evidence="2 3">DSM 45941</strain>
    </source>
</reference>
<dbReference type="Pfam" id="PF01909">
    <property type="entry name" value="NTP_transf_2"/>
    <property type="match status" value="1"/>
</dbReference>
<dbReference type="GO" id="GO:0016779">
    <property type="term" value="F:nucleotidyltransferase activity"/>
    <property type="evidence" value="ECO:0007669"/>
    <property type="project" value="InterPro"/>
</dbReference>
<evidence type="ECO:0000313" key="3">
    <source>
        <dbReference type="Proteomes" id="UP000295578"/>
    </source>
</evidence>
<protein>
    <recommendedName>
        <fullName evidence="1">Polymerase nucleotidyl transferase domain-containing protein</fullName>
    </recommendedName>
</protein>
<proteinExistence type="predicted"/>
<organism evidence="2 3">
    <name type="scientific">Actinomadura darangshiensis</name>
    <dbReference type="NCBI Taxonomy" id="705336"/>
    <lineage>
        <taxon>Bacteria</taxon>
        <taxon>Bacillati</taxon>
        <taxon>Actinomycetota</taxon>
        <taxon>Actinomycetes</taxon>
        <taxon>Streptosporangiales</taxon>
        <taxon>Thermomonosporaceae</taxon>
        <taxon>Actinomadura</taxon>
    </lineage>
</organism>
<dbReference type="Proteomes" id="UP000295578">
    <property type="component" value="Unassembled WGS sequence"/>
</dbReference>
<evidence type="ECO:0000259" key="1">
    <source>
        <dbReference type="Pfam" id="PF01909"/>
    </source>
</evidence>
<dbReference type="InterPro" id="IPR043519">
    <property type="entry name" value="NT_sf"/>
</dbReference>
<gene>
    <name evidence="2" type="ORF">E1293_29335</name>
</gene>
<accession>A0A4R5AVF5</accession>
<dbReference type="InterPro" id="IPR002934">
    <property type="entry name" value="Polymerase_NTP_transf_dom"/>
</dbReference>
<evidence type="ECO:0000313" key="2">
    <source>
        <dbReference type="EMBL" id="TDD74572.1"/>
    </source>
</evidence>
<feature type="domain" description="Polymerase nucleotidyl transferase" evidence="1">
    <location>
        <begin position="4"/>
        <end position="57"/>
    </location>
</feature>
<name>A0A4R5AVF5_9ACTN</name>
<comment type="caution">
    <text evidence="2">The sequence shown here is derived from an EMBL/GenBank/DDBJ whole genome shotgun (WGS) entry which is preliminary data.</text>
</comment>
<keyword evidence="3" id="KW-1185">Reference proteome</keyword>
<dbReference type="AlphaFoldDB" id="A0A4R5AVF5"/>